<evidence type="ECO:0000259" key="8">
    <source>
        <dbReference type="PROSITE" id="PS51352"/>
    </source>
</evidence>
<evidence type="ECO:0000256" key="4">
    <source>
        <dbReference type="ARBA" id="ARBA00023157"/>
    </source>
</evidence>
<sequence length="101" mass="11658">MNGTFEEIIASDEPVLLEFYTDWCKPCKKMAPELNAVKDIFGDDLTIIKIDAEKNMGLKKHLKVDSVPTLILYQKGKQLWRQAGGIYADKLERVIREKVRF</sequence>
<dbReference type="InterPro" id="IPR036249">
    <property type="entry name" value="Thioredoxin-like_sf"/>
</dbReference>
<dbReference type="Pfam" id="PF00085">
    <property type="entry name" value="Thioredoxin"/>
    <property type="match status" value="1"/>
</dbReference>
<evidence type="ECO:0000313" key="9">
    <source>
        <dbReference type="EMBL" id="PQA58660.1"/>
    </source>
</evidence>
<keyword evidence="3" id="KW-0249">Electron transport</keyword>
<evidence type="ECO:0000256" key="7">
    <source>
        <dbReference type="PIRSR" id="PIRSR000077-4"/>
    </source>
</evidence>
<accession>A0A2S7IM79</accession>
<dbReference type="GO" id="GO:0045454">
    <property type="term" value="P:cell redox homeostasis"/>
    <property type="evidence" value="ECO:0007669"/>
    <property type="project" value="TreeGrafter"/>
</dbReference>
<dbReference type="PRINTS" id="PR00421">
    <property type="entry name" value="THIOREDOXIN"/>
</dbReference>
<dbReference type="PROSITE" id="PS51352">
    <property type="entry name" value="THIOREDOXIN_2"/>
    <property type="match status" value="1"/>
</dbReference>
<evidence type="ECO:0000256" key="2">
    <source>
        <dbReference type="ARBA" id="ARBA00022448"/>
    </source>
</evidence>
<dbReference type="AlphaFoldDB" id="A0A2S7IM79"/>
<comment type="similarity">
    <text evidence="1 6">Belongs to the thioredoxin family.</text>
</comment>
<keyword evidence="10" id="KW-1185">Reference proteome</keyword>
<dbReference type="PANTHER" id="PTHR45663:SF11">
    <property type="entry name" value="GEO12009P1"/>
    <property type="match status" value="1"/>
</dbReference>
<feature type="disulfide bond" description="Redox-active" evidence="7">
    <location>
        <begin position="24"/>
        <end position="27"/>
    </location>
</feature>
<gene>
    <name evidence="9" type="ORF">C5O19_03070</name>
</gene>
<feature type="domain" description="Thioredoxin" evidence="8">
    <location>
        <begin position="1"/>
        <end position="100"/>
    </location>
</feature>
<dbReference type="Proteomes" id="UP000239590">
    <property type="component" value="Unassembled WGS sequence"/>
</dbReference>
<dbReference type="RefSeq" id="WP_104709855.1">
    <property type="nucleotide sequence ID" value="NZ_PTRA01000001.1"/>
</dbReference>
<name>A0A2S7IM79_9BACT</name>
<keyword evidence="5 7" id="KW-0676">Redox-active center</keyword>
<dbReference type="GO" id="GO:0015035">
    <property type="term" value="F:protein-disulfide reductase activity"/>
    <property type="evidence" value="ECO:0007669"/>
    <property type="project" value="InterPro"/>
</dbReference>
<dbReference type="EMBL" id="PTRA01000001">
    <property type="protein sequence ID" value="PQA58660.1"/>
    <property type="molecule type" value="Genomic_DNA"/>
</dbReference>
<evidence type="ECO:0000256" key="5">
    <source>
        <dbReference type="ARBA" id="ARBA00023284"/>
    </source>
</evidence>
<dbReference type="CDD" id="cd02947">
    <property type="entry name" value="TRX_family"/>
    <property type="match status" value="1"/>
</dbReference>
<dbReference type="InterPro" id="IPR013766">
    <property type="entry name" value="Thioredoxin_domain"/>
</dbReference>
<evidence type="ECO:0000256" key="6">
    <source>
        <dbReference type="PIRNR" id="PIRNR000077"/>
    </source>
</evidence>
<evidence type="ECO:0000256" key="3">
    <source>
        <dbReference type="ARBA" id="ARBA00022982"/>
    </source>
</evidence>
<evidence type="ECO:0000256" key="1">
    <source>
        <dbReference type="ARBA" id="ARBA00008987"/>
    </source>
</evidence>
<dbReference type="PANTHER" id="PTHR45663">
    <property type="entry name" value="GEO12009P1"/>
    <property type="match status" value="1"/>
</dbReference>
<proteinExistence type="inferred from homology"/>
<dbReference type="InterPro" id="IPR005746">
    <property type="entry name" value="Thioredoxin"/>
</dbReference>
<keyword evidence="2" id="KW-0813">Transport</keyword>
<dbReference type="GO" id="GO:0005829">
    <property type="term" value="C:cytosol"/>
    <property type="evidence" value="ECO:0007669"/>
    <property type="project" value="TreeGrafter"/>
</dbReference>
<dbReference type="SUPFAM" id="SSF52833">
    <property type="entry name" value="Thioredoxin-like"/>
    <property type="match status" value="1"/>
</dbReference>
<evidence type="ECO:0000313" key="10">
    <source>
        <dbReference type="Proteomes" id="UP000239590"/>
    </source>
</evidence>
<protein>
    <recommendedName>
        <fullName evidence="6">Thioredoxin</fullName>
    </recommendedName>
</protein>
<keyword evidence="4 7" id="KW-1015">Disulfide bond</keyword>
<organism evidence="9 10">
    <name type="scientific">Siphonobacter curvatus</name>
    <dbReference type="NCBI Taxonomy" id="2094562"/>
    <lineage>
        <taxon>Bacteria</taxon>
        <taxon>Pseudomonadati</taxon>
        <taxon>Bacteroidota</taxon>
        <taxon>Cytophagia</taxon>
        <taxon>Cytophagales</taxon>
        <taxon>Cytophagaceae</taxon>
        <taxon>Siphonobacter</taxon>
    </lineage>
</organism>
<reference evidence="10" key="1">
    <citation type="submission" date="2018-02" db="EMBL/GenBank/DDBJ databases">
        <title>Genome sequencing of Solimonas sp. HR-BB.</title>
        <authorList>
            <person name="Lee Y."/>
            <person name="Jeon C.O."/>
        </authorList>
    </citation>
    <scope>NUCLEOTIDE SEQUENCE [LARGE SCALE GENOMIC DNA]</scope>
    <source>
        <strain evidence="10">HR-U</strain>
    </source>
</reference>
<dbReference type="OrthoDB" id="9790390at2"/>
<dbReference type="PIRSF" id="PIRSF000077">
    <property type="entry name" value="Thioredoxin"/>
    <property type="match status" value="1"/>
</dbReference>
<comment type="caution">
    <text evidence="9">The sequence shown here is derived from an EMBL/GenBank/DDBJ whole genome shotgun (WGS) entry which is preliminary data.</text>
</comment>
<dbReference type="Gene3D" id="3.40.30.10">
    <property type="entry name" value="Glutaredoxin"/>
    <property type="match status" value="1"/>
</dbReference>